<dbReference type="Proteomes" id="UP001152649">
    <property type="component" value="Unassembled WGS sequence"/>
</dbReference>
<feature type="domain" description="Arrestin-like N-terminal" evidence="1">
    <location>
        <begin position="18"/>
        <end position="112"/>
    </location>
</feature>
<dbReference type="InterPro" id="IPR014756">
    <property type="entry name" value="Ig_E-set"/>
</dbReference>
<evidence type="ECO:0000313" key="2">
    <source>
        <dbReference type="EMBL" id="CAG8416774.1"/>
    </source>
</evidence>
<dbReference type="CDD" id="cd22952">
    <property type="entry name" value="ART10-like"/>
    <property type="match status" value="1"/>
</dbReference>
<comment type="caution">
    <text evidence="2">The sequence shown here is derived from an EMBL/GenBank/DDBJ whole genome shotgun (WGS) entry which is preliminary data.</text>
</comment>
<dbReference type="AlphaFoldDB" id="A0A9W4NW03"/>
<protein>
    <recommendedName>
        <fullName evidence="1">Arrestin-like N-terminal domain-containing protein</fullName>
    </recommendedName>
</protein>
<dbReference type="Pfam" id="PF00339">
    <property type="entry name" value="Arrestin_N"/>
    <property type="match status" value="1"/>
</dbReference>
<evidence type="ECO:0000259" key="1">
    <source>
        <dbReference type="Pfam" id="PF00339"/>
    </source>
</evidence>
<evidence type="ECO:0000313" key="3">
    <source>
        <dbReference type="Proteomes" id="UP001152649"/>
    </source>
</evidence>
<gene>
    <name evidence="2" type="ORF">PSALAMII_LOCUS9422</name>
</gene>
<dbReference type="PANTHER" id="PTHR11188">
    <property type="entry name" value="ARRESTIN DOMAIN CONTAINING PROTEIN"/>
    <property type="match status" value="1"/>
</dbReference>
<dbReference type="SUPFAM" id="SSF81296">
    <property type="entry name" value="E set domains"/>
    <property type="match status" value="1"/>
</dbReference>
<dbReference type="GO" id="GO:0030674">
    <property type="term" value="F:protein-macromolecule adaptor activity"/>
    <property type="evidence" value="ECO:0007669"/>
    <property type="project" value="TreeGrafter"/>
</dbReference>
<organism evidence="2 3">
    <name type="scientific">Penicillium salamii</name>
    <dbReference type="NCBI Taxonomy" id="1612424"/>
    <lineage>
        <taxon>Eukaryota</taxon>
        <taxon>Fungi</taxon>
        <taxon>Dikarya</taxon>
        <taxon>Ascomycota</taxon>
        <taxon>Pezizomycotina</taxon>
        <taxon>Eurotiomycetes</taxon>
        <taxon>Eurotiomycetidae</taxon>
        <taxon>Eurotiales</taxon>
        <taxon>Aspergillaceae</taxon>
        <taxon>Penicillium</taxon>
    </lineage>
</organism>
<reference evidence="2" key="1">
    <citation type="submission" date="2021-07" db="EMBL/GenBank/DDBJ databases">
        <authorList>
            <person name="Branca A.L. A."/>
        </authorList>
    </citation>
    <scope>NUCLEOTIDE SEQUENCE</scope>
</reference>
<proteinExistence type="predicted"/>
<dbReference type="GO" id="GO:0070086">
    <property type="term" value="P:ubiquitin-dependent endocytosis"/>
    <property type="evidence" value="ECO:0007669"/>
    <property type="project" value="TreeGrafter"/>
</dbReference>
<dbReference type="InterPro" id="IPR014752">
    <property type="entry name" value="Arrestin-like_C"/>
</dbReference>
<dbReference type="InterPro" id="IPR011021">
    <property type="entry name" value="Arrestin-like_N"/>
</dbReference>
<accession>A0A9W4NW03</accession>
<dbReference type="GO" id="GO:0005829">
    <property type="term" value="C:cytosol"/>
    <property type="evidence" value="ECO:0007669"/>
    <property type="project" value="TreeGrafter"/>
</dbReference>
<dbReference type="InterPro" id="IPR050357">
    <property type="entry name" value="Arrestin_domain-protein"/>
</dbReference>
<keyword evidence="3" id="KW-1185">Reference proteome</keyword>
<dbReference type="Gene3D" id="2.60.40.640">
    <property type="match status" value="1"/>
</dbReference>
<name>A0A9W4NW03_9EURO</name>
<dbReference type="PANTHER" id="PTHR11188:SF166">
    <property type="entry name" value="ARRESTIN (OR S-ANTIGEN), N-TERMINAL DOMAIN PROTEIN (AFU_ORTHOLOGUE AFUA_7G02050)"/>
    <property type="match status" value="1"/>
</dbReference>
<dbReference type="EMBL" id="CAJVPG010000433">
    <property type="protein sequence ID" value="CAG8416774.1"/>
    <property type="molecule type" value="Genomic_DNA"/>
</dbReference>
<dbReference type="OrthoDB" id="3365616at2759"/>
<dbReference type="GO" id="GO:0031625">
    <property type="term" value="F:ubiquitin protein ligase binding"/>
    <property type="evidence" value="ECO:0007669"/>
    <property type="project" value="TreeGrafter"/>
</dbReference>
<dbReference type="GO" id="GO:0005886">
    <property type="term" value="C:plasma membrane"/>
    <property type="evidence" value="ECO:0007669"/>
    <property type="project" value="TreeGrafter"/>
</dbReference>
<sequence length="373" mass="41289">MLLKLGSVLLPRAPMEVELKLNQEDSTYTPRDTISGEVILHNDSAADLSTVVLKLSGTAISRLSHTSRTETHQIFKKSQRVFPPDVLIKEKGSSVTIGSGECTFPFSITLPKVTECYKADHWSDKSNVSCANIGRWRTQKEHIMRKSPPSTGDSDSIAEVKYSLTVVVTGKSVVKKTRDVQFKYLSDPLPQQRPLKQECVLNVNPNIVAGSALSFWINAELLNGPCLVLDQSIPLKIDIAKQGDAHCSIILSEFQTMLVEKTQVKAQGIGESSTSTWIVQSTANMNYPVSLANCPSGTVTTLRDAIYCHHPLPQGLTSSFEVCNIKRTYRLFVRLGFLIGDHKVMFPVFFGFLFPALADQLLLLLDSEDHPRI</sequence>